<dbReference type="Gene3D" id="3.80.10.10">
    <property type="entry name" value="Ribonuclease Inhibitor"/>
    <property type="match status" value="1"/>
</dbReference>
<dbReference type="Pfam" id="PF12937">
    <property type="entry name" value="F-box-like"/>
    <property type="match status" value="1"/>
</dbReference>
<comment type="caution">
    <text evidence="2">The sequence shown here is derived from an EMBL/GenBank/DDBJ whole genome shotgun (WGS) entry which is preliminary data.</text>
</comment>
<gene>
    <name evidence="2" type="ORF">PVAND_017301</name>
</gene>
<dbReference type="PROSITE" id="PS50181">
    <property type="entry name" value="FBOX"/>
    <property type="match status" value="1"/>
</dbReference>
<keyword evidence="3" id="KW-1185">Reference proteome</keyword>
<sequence>MSSVNLQNLPIEVLEKIFNYLGDLKDLSLVCKNFYKIICKIQEKQVEVKFDDDDLSLTKEKITEIISTSKEISLNFDLNPDNFNKDLLKFLEEFSDKIYNVKLKESIYESDFYKLIKFIKNHQTLKLCFLKIIRRENENFDAENFYDNITKLEIDIAESTNTREWSERFKSIDEFKLKLFYFNNTINFIKKLKYLKVLRIFDRLDYGEIKLNEILQQKQLEELELTHLKTIGNDEEIFRAILSQRNLKVLKIKNLNLWNEVFEEITEKLKNLTIFEVNLWLISSFIIRDIEKLKNLVNLEVKIKNFDQLEEISKLKLQNLKNLKIHHHGLELDPKIVKNISRNFLNLFSVGFCGNLLSSIDAIFTNFNHVQDLHIYNQNLKKSFKDQKFFEKSHKNENLKKLLIYFKTNLNDKLREKISNDFPNLEILMTELNDPVCADIWNSHFQYSMDFDEDEPNQDFVIDNFEDYMRPVEDVEIANFDKSKKFSFEVSNFDGEINDKIKDENLEKFVTFELVSRIENLYLLYVAKFL</sequence>
<accession>A0A9J6BJ21</accession>
<protein>
    <recommendedName>
        <fullName evidence="1">F-box domain-containing protein</fullName>
    </recommendedName>
</protein>
<dbReference type="EMBL" id="JADBJN010000004">
    <property type="protein sequence ID" value="KAG5669414.1"/>
    <property type="molecule type" value="Genomic_DNA"/>
</dbReference>
<name>A0A9J6BJ21_POLVA</name>
<evidence type="ECO:0000259" key="1">
    <source>
        <dbReference type="PROSITE" id="PS50181"/>
    </source>
</evidence>
<proteinExistence type="predicted"/>
<feature type="domain" description="F-box" evidence="1">
    <location>
        <begin position="3"/>
        <end position="21"/>
    </location>
</feature>
<dbReference type="SUPFAM" id="SSF81383">
    <property type="entry name" value="F-box domain"/>
    <property type="match status" value="1"/>
</dbReference>
<evidence type="ECO:0000313" key="2">
    <source>
        <dbReference type="EMBL" id="KAG5669414.1"/>
    </source>
</evidence>
<dbReference type="Gene3D" id="1.20.1280.50">
    <property type="match status" value="1"/>
</dbReference>
<dbReference type="OrthoDB" id="2095648at2759"/>
<dbReference type="SUPFAM" id="SSF52047">
    <property type="entry name" value="RNI-like"/>
    <property type="match status" value="1"/>
</dbReference>
<dbReference type="Proteomes" id="UP001107558">
    <property type="component" value="Chromosome 4"/>
</dbReference>
<dbReference type="AlphaFoldDB" id="A0A9J6BJ21"/>
<dbReference type="InterPro" id="IPR001810">
    <property type="entry name" value="F-box_dom"/>
</dbReference>
<dbReference type="InterPro" id="IPR036047">
    <property type="entry name" value="F-box-like_dom_sf"/>
</dbReference>
<organism evidence="2 3">
    <name type="scientific">Polypedilum vanderplanki</name>
    <name type="common">Sleeping chironomid midge</name>
    <dbReference type="NCBI Taxonomy" id="319348"/>
    <lineage>
        <taxon>Eukaryota</taxon>
        <taxon>Metazoa</taxon>
        <taxon>Ecdysozoa</taxon>
        <taxon>Arthropoda</taxon>
        <taxon>Hexapoda</taxon>
        <taxon>Insecta</taxon>
        <taxon>Pterygota</taxon>
        <taxon>Neoptera</taxon>
        <taxon>Endopterygota</taxon>
        <taxon>Diptera</taxon>
        <taxon>Nematocera</taxon>
        <taxon>Chironomoidea</taxon>
        <taxon>Chironomidae</taxon>
        <taxon>Chironominae</taxon>
        <taxon>Polypedilum</taxon>
        <taxon>Polypedilum</taxon>
    </lineage>
</organism>
<dbReference type="InterPro" id="IPR032675">
    <property type="entry name" value="LRR_dom_sf"/>
</dbReference>
<reference evidence="2" key="1">
    <citation type="submission" date="2021-03" db="EMBL/GenBank/DDBJ databases">
        <title>Chromosome level genome of the anhydrobiotic midge Polypedilum vanderplanki.</title>
        <authorList>
            <person name="Yoshida Y."/>
            <person name="Kikawada T."/>
            <person name="Gusev O."/>
        </authorList>
    </citation>
    <scope>NUCLEOTIDE SEQUENCE</scope>
    <source>
        <strain evidence="2">NIAS01</strain>
        <tissue evidence="2">Whole body or cell culture</tissue>
    </source>
</reference>
<evidence type="ECO:0000313" key="3">
    <source>
        <dbReference type="Proteomes" id="UP001107558"/>
    </source>
</evidence>